<name>A0AAV0TYN2_9STRA</name>
<sequence length="343" mass="38636">MRLHYISLLVVGASLENAKSNIVPTELTLSTAASLTAGKNDVPVLRFIRTSVIAGKDDEDGEQSATVHRDDGERTFSFNSLINVDALKTKVTTLKLGMFGNNPVEYAFRKYVYNEKAVSTLLRYYSDSKLYKILDAGKVGSTKDVAEGLQIALRKSWLSKINDSPLNIYKELEPGSKLDDILTSPNLQVWTRYLDQYNAAHPDRKMDEIEVLLDSYDEKDVFEMLEAAKEVEGTKKLATKLQMQQRKYWVKNNYSPKEVFRVVEHGRKLDDILTSPYWPVWTRYLDEYNTANSGHEMDEITVLLGSFDQKAVFGMLEAAKEAEGTQKLATKLQGLVGDGVLPS</sequence>
<accession>A0AAV0TYN2</accession>
<dbReference type="Proteomes" id="UP001159659">
    <property type="component" value="Unassembled WGS sequence"/>
</dbReference>
<evidence type="ECO:0000313" key="1">
    <source>
        <dbReference type="EMBL" id="CAI5729647.1"/>
    </source>
</evidence>
<gene>
    <name evidence="1" type="ORF">PFR002_LOCUS6078</name>
</gene>
<reference evidence="1" key="1">
    <citation type="submission" date="2022-12" db="EMBL/GenBank/DDBJ databases">
        <authorList>
            <person name="Webb A."/>
        </authorList>
    </citation>
    <scope>NUCLEOTIDE SEQUENCE</scope>
    <source>
        <strain evidence="1">Pf2</strain>
    </source>
</reference>
<protein>
    <recommendedName>
        <fullName evidence="3">RxLR effector protein</fullName>
    </recommendedName>
</protein>
<comment type="caution">
    <text evidence="1">The sequence shown here is derived from an EMBL/GenBank/DDBJ whole genome shotgun (WGS) entry which is preliminary data.</text>
</comment>
<evidence type="ECO:0000313" key="2">
    <source>
        <dbReference type="Proteomes" id="UP001159659"/>
    </source>
</evidence>
<proteinExistence type="predicted"/>
<organism evidence="1 2">
    <name type="scientific">Peronospora farinosa</name>
    <dbReference type="NCBI Taxonomy" id="134698"/>
    <lineage>
        <taxon>Eukaryota</taxon>
        <taxon>Sar</taxon>
        <taxon>Stramenopiles</taxon>
        <taxon>Oomycota</taxon>
        <taxon>Peronosporomycetes</taxon>
        <taxon>Peronosporales</taxon>
        <taxon>Peronosporaceae</taxon>
        <taxon>Peronospora</taxon>
    </lineage>
</organism>
<dbReference type="AlphaFoldDB" id="A0AAV0TYN2"/>
<dbReference type="EMBL" id="CANTFK010000836">
    <property type="protein sequence ID" value="CAI5729647.1"/>
    <property type="molecule type" value="Genomic_DNA"/>
</dbReference>
<evidence type="ECO:0008006" key="3">
    <source>
        <dbReference type="Google" id="ProtNLM"/>
    </source>
</evidence>